<feature type="binding site" evidence="12">
    <location>
        <begin position="133"/>
        <end position="140"/>
    </location>
    <ligand>
        <name>UMP</name>
        <dbReference type="ChEBI" id="CHEBI:57865"/>
    </ligand>
</feature>
<evidence type="ECO:0000256" key="6">
    <source>
        <dbReference type="ARBA" id="ARBA00022679"/>
    </source>
</evidence>
<keyword evidence="4 12" id="KW-0963">Cytoplasm</keyword>
<organism evidence="14 15">
    <name type="scientific">Candidatus Onthovivens merdipullorum</name>
    <dbReference type="NCBI Taxonomy" id="2840889"/>
    <lineage>
        <taxon>Bacteria</taxon>
        <taxon>Bacillati</taxon>
        <taxon>Bacillota</taxon>
        <taxon>Bacilli</taxon>
        <taxon>Bacillales</taxon>
        <taxon>Candidatus Onthovivens</taxon>
    </lineage>
</organism>
<feature type="binding site" evidence="12">
    <location>
        <position position="167"/>
    </location>
    <ligand>
        <name>ATP</name>
        <dbReference type="ChEBI" id="CHEBI:30616"/>
    </ligand>
</feature>
<dbReference type="EC" id="2.7.4.22" evidence="12"/>
<reference evidence="14" key="2">
    <citation type="journal article" date="2021" name="PeerJ">
        <title>Extensive microbial diversity within the chicken gut microbiome revealed by metagenomics and culture.</title>
        <authorList>
            <person name="Gilroy R."/>
            <person name="Ravi A."/>
            <person name="Getino M."/>
            <person name="Pursley I."/>
            <person name="Horton D.L."/>
            <person name="Alikhan N.F."/>
            <person name="Baker D."/>
            <person name="Gharbi K."/>
            <person name="Hall N."/>
            <person name="Watson M."/>
            <person name="Adriaenssens E.M."/>
            <person name="Foster-Nyarko E."/>
            <person name="Jarju S."/>
            <person name="Secka A."/>
            <person name="Antonio M."/>
            <person name="Oren A."/>
            <person name="Chaudhuri R.R."/>
            <person name="La Ragione R."/>
            <person name="Hildebrand F."/>
            <person name="Pallen M.J."/>
        </authorList>
    </citation>
    <scope>NUCLEOTIDE SEQUENCE</scope>
    <source>
        <strain evidence="14">11159</strain>
    </source>
</reference>
<gene>
    <name evidence="12" type="primary">pyrH</name>
    <name evidence="14" type="ORF">IAC58_06965</name>
</gene>
<comment type="similarity">
    <text evidence="3 12">Belongs to the UMP kinase family.</text>
</comment>
<comment type="caution">
    <text evidence="12">Lacks conserved residue(s) required for the propagation of feature annotation.</text>
</comment>
<dbReference type="HAMAP" id="MF_01220_B">
    <property type="entry name" value="PyrH_B"/>
    <property type="match status" value="1"/>
</dbReference>
<dbReference type="FunFam" id="3.40.1160.10:FF:000001">
    <property type="entry name" value="Uridylate kinase"/>
    <property type="match status" value="1"/>
</dbReference>
<protein>
    <recommendedName>
        <fullName evidence="12">Uridylate kinase</fullName>
        <shortName evidence="12">UK</shortName>
        <ecNumber evidence="12">2.7.4.22</ecNumber>
    </recommendedName>
    <alternativeName>
        <fullName evidence="12">Uridine monophosphate kinase</fullName>
        <shortName evidence="12">UMP kinase</shortName>
        <shortName evidence="12">UMPK</shortName>
    </alternativeName>
</protein>
<name>A0A9D9DK97_9BACL</name>
<evidence type="ECO:0000256" key="7">
    <source>
        <dbReference type="ARBA" id="ARBA00022741"/>
    </source>
</evidence>
<evidence type="ECO:0000256" key="12">
    <source>
        <dbReference type="HAMAP-Rule" id="MF_01220"/>
    </source>
</evidence>
<evidence type="ECO:0000256" key="5">
    <source>
        <dbReference type="ARBA" id="ARBA00022533"/>
    </source>
</evidence>
<evidence type="ECO:0000259" key="13">
    <source>
        <dbReference type="Pfam" id="PF00696"/>
    </source>
</evidence>
<dbReference type="GO" id="GO:0006225">
    <property type="term" value="P:UDP biosynthetic process"/>
    <property type="evidence" value="ECO:0007669"/>
    <property type="project" value="TreeGrafter"/>
</dbReference>
<evidence type="ECO:0000313" key="14">
    <source>
        <dbReference type="EMBL" id="MBO8428265.1"/>
    </source>
</evidence>
<comment type="caution">
    <text evidence="14">The sequence shown here is derived from an EMBL/GenBank/DDBJ whole genome shotgun (WGS) entry which is preliminary data.</text>
</comment>
<keyword evidence="5" id="KW-0021">Allosteric enzyme</keyword>
<comment type="subcellular location">
    <subcellularLocation>
        <location evidence="1 12">Cytoplasm</location>
    </subcellularLocation>
</comment>
<sequence>MKYKRIILKLSGEALADKSDGTILDNEKLKNIALAVKLMHEAGVEIGIVIGAGNIFRGKIASKIGVDQTNGDYMGMLGTIINCIALSSSLEKIGVTTRVMSAVEVNKIAEPYIYKKAIAHLNCHKVVLFAGGTGNPYFTTDTCASLRALEINADAILMAKNGVDGVYTDDPKTNKNAKFIKKLTYKDIINKNLHIMDQTAITMLEGSKKEVRIFSMDKIENFIKVINGDDIGSTITEE</sequence>
<dbReference type="AlphaFoldDB" id="A0A9D9DK97"/>
<dbReference type="PANTHER" id="PTHR42833:SF4">
    <property type="entry name" value="URIDYLATE KINASE PUMPKIN, CHLOROPLASTIC"/>
    <property type="match status" value="1"/>
</dbReference>
<comment type="pathway">
    <text evidence="2 12">Pyrimidine metabolism; CTP biosynthesis via de novo pathway; UDP from UMP (UMPK route): step 1/1.</text>
</comment>
<comment type="catalytic activity">
    <reaction evidence="11 12">
        <text>UMP + ATP = UDP + ADP</text>
        <dbReference type="Rhea" id="RHEA:24400"/>
        <dbReference type="ChEBI" id="CHEBI:30616"/>
        <dbReference type="ChEBI" id="CHEBI:57865"/>
        <dbReference type="ChEBI" id="CHEBI:58223"/>
        <dbReference type="ChEBI" id="CHEBI:456216"/>
        <dbReference type="EC" id="2.7.4.22"/>
    </reaction>
</comment>
<keyword evidence="9 12" id="KW-0067">ATP-binding</keyword>
<dbReference type="GO" id="GO:0005524">
    <property type="term" value="F:ATP binding"/>
    <property type="evidence" value="ECO:0007669"/>
    <property type="project" value="UniProtKB-KW"/>
</dbReference>
<evidence type="ECO:0000256" key="4">
    <source>
        <dbReference type="ARBA" id="ARBA00022490"/>
    </source>
</evidence>
<keyword evidence="10 12" id="KW-0665">Pyrimidine biosynthesis</keyword>
<feature type="domain" description="Aspartate/glutamate/uridylate kinase" evidence="13">
    <location>
        <begin position="4"/>
        <end position="215"/>
    </location>
</feature>
<feature type="binding site" evidence="12">
    <location>
        <begin position="9"/>
        <end position="12"/>
    </location>
    <ligand>
        <name>ATP</name>
        <dbReference type="ChEBI" id="CHEBI:30616"/>
    </ligand>
</feature>
<dbReference type="PANTHER" id="PTHR42833">
    <property type="entry name" value="URIDYLATE KINASE"/>
    <property type="match status" value="1"/>
</dbReference>
<dbReference type="NCBIfam" id="TIGR02075">
    <property type="entry name" value="pyrH_bact"/>
    <property type="match status" value="1"/>
</dbReference>
<comment type="function">
    <text evidence="12">Catalyzes the reversible phosphorylation of UMP to UDP.</text>
</comment>
<keyword evidence="6 12" id="KW-0808">Transferase</keyword>
<comment type="subunit">
    <text evidence="12">Homohexamer.</text>
</comment>
<evidence type="ECO:0000256" key="8">
    <source>
        <dbReference type="ARBA" id="ARBA00022777"/>
    </source>
</evidence>
<feature type="binding site" evidence="12">
    <location>
        <position position="53"/>
    </location>
    <ligand>
        <name>ATP</name>
        <dbReference type="ChEBI" id="CHEBI:30616"/>
    </ligand>
</feature>
<evidence type="ECO:0000313" key="15">
    <source>
        <dbReference type="Proteomes" id="UP000823613"/>
    </source>
</evidence>
<evidence type="ECO:0000256" key="9">
    <source>
        <dbReference type="ARBA" id="ARBA00022840"/>
    </source>
</evidence>
<dbReference type="InterPro" id="IPR036393">
    <property type="entry name" value="AceGlu_kinase-like_sf"/>
</dbReference>
<proteinExistence type="inferred from homology"/>
<dbReference type="PIRSF" id="PIRSF005650">
    <property type="entry name" value="Uridylate_kin"/>
    <property type="match status" value="1"/>
</dbReference>
<dbReference type="CDD" id="cd04254">
    <property type="entry name" value="AAK_UMPK-PyrH-Ec"/>
    <property type="match status" value="1"/>
</dbReference>
<keyword evidence="8 12" id="KW-0418">Kinase</keyword>
<comment type="activity regulation">
    <text evidence="12">Inhibited by UTP.</text>
</comment>
<feature type="binding site" evidence="12">
    <location>
        <position position="161"/>
    </location>
    <ligand>
        <name>ATP</name>
        <dbReference type="ChEBI" id="CHEBI:30616"/>
    </ligand>
</feature>
<dbReference type="Gene3D" id="3.40.1160.10">
    <property type="entry name" value="Acetylglutamate kinase-like"/>
    <property type="match status" value="1"/>
</dbReference>
<dbReference type="GO" id="GO:0005737">
    <property type="term" value="C:cytoplasm"/>
    <property type="evidence" value="ECO:0007669"/>
    <property type="project" value="UniProtKB-SubCell"/>
</dbReference>
<dbReference type="GO" id="GO:0044210">
    <property type="term" value="P:'de novo' CTP biosynthetic process"/>
    <property type="evidence" value="ECO:0007669"/>
    <property type="project" value="UniProtKB-UniRule"/>
</dbReference>
<accession>A0A9D9DK97</accession>
<dbReference type="GO" id="GO:0033862">
    <property type="term" value="F:UMP kinase activity"/>
    <property type="evidence" value="ECO:0007669"/>
    <property type="project" value="UniProtKB-EC"/>
</dbReference>
<keyword evidence="7 12" id="KW-0547">Nucleotide-binding</keyword>
<evidence type="ECO:0000256" key="11">
    <source>
        <dbReference type="ARBA" id="ARBA00047767"/>
    </source>
</evidence>
<dbReference type="Pfam" id="PF00696">
    <property type="entry name" value="AA_kinase"/>
    <property type="match status" value="1"/>
</dbReference>
<evidence type="ECO:0000256" key="3">
    <source>
        <dbReference type="ARBA" id="ARBA00007614"/>
    </source>
</evidence>
<dbReference type="Proteomes" id="UP000823613">
    <property type="component" value="Unassembled WGS sequence"/>
</dbReference>
<dbReference type="InterPro" id="IPR015963">
    <property type="entry name" value="Uridylate_kinase_bac"/>
</dbReference>
<reference evidence="14" key="1">
    <citation type="submission" date="2020-10" db="EMBL/GenBank/DDBJ databases">
        <authorList>
            <person name="Gilroy R."/>
        </authorList>
    </citation>
    <scope>NUCLEOTIDE SEQUENCE</scope>
    <source>
        <strain evidence="14">11159</strain>
    </source>
</reference>
<feature type="binding site" evidence="12">
    <location>
        <position position="57"/>
    </location>
    <ligand>
        <name>ATP</name>
        <dbReference type="ChEBI" id="CHEBI:30616"/>
    </ligand>
</feature>
<feature type="binding site" evidence="12">
    <location>
        <position position="72"/>
    </location>
    <ligand>
        <name>UMP</name>
        <dbReference type="ChEBI" id="CHEBI:57865"/>
    </ligand>
</feature>
<dbReference type="SUPFAM" id="SSF53633">
    <property type="entry name" value="Carbamate kinase-like"/>
    <property type="match status" value="1"/>
</dbReference>
<dbReference type="InterPro" id="IPR001048">
    <property type="entry name" value="Asp/Glu/Uridylate_kinase"/>
</dbReference>
<dbReference type="InterPro" id="IPR011817">
    <property type="entry name" value="Uridylate_kinase"/>
</dbReference>
<evidence type="ECO:0000256" key="1">
    <source>
        <dbReference type="ARBA" id="ARBA00004496"/>
    </source>
</evidence>
<feature type="binding site" evidence="12">
    <location>
        <position position="170"/>
    </location>
    <ligand>
        <name>ATP</name>
        <dbReference type="ChEBI" id="CHEBI:30616"/>
    </ligand>
</feature>
<evidence type="ECO:0000256" key="10">
    <source>
        <dbReference type="ARBA" id="ARBA00022975"/>
    </source>
</evidence>
<dbReference type="EMBL" id="JADIMY010000130">
    <property type="protein sequence ID" value="MBO8428265.1"/>
    <property type="molecule type" value="Genomic_DNA"/>
</dbReference>
<evidence type="ECO:0000256" key="2">
    <source>
        <dbReference type="ARBA" id="ARBA00004791"/>
    </source>
</evidence>